<proteinExistence type="inferred from homology"/>
<keyword evidence="5" id="KW-0560">Oxidoreductase</keyword>
<protein>
    <submittedName>
        <fullName evidence="7">Extradiol ring-cleavage dioxygenase, class III enzyme, subunit B</fullName>
    </submittedName>
</protein>
<feature type="domain" description="Extradiol ring-cleavage dioxygenase class III enzyme subunit B" evidence="6">
    <location>
        <begin position="44"/>
        <end position="250"/>
    </location>
</feature>
<evidence type="ECO:0000256" key="2">
    <source>
        <dbReference type="ARBA" id="ARBA00007581"/>
    </source>
</evidence>
<dbReference type="PANTHER" id="PTHR30096">
    <property type="entry name" value="4,5-DOPA DIOXYGENASE EXTRADIOL-LIKE PROTEIN"/>
    <property type="match status" value="1"/>
</dbReference>
<evidence type="ECO:0000256" key="1">
    <source>
        <dbReference type="ARBA" id="ARBA00001947"/>
    </source>
</evidence>
<dbReference type="PIRSF" id="PIRSF006157">
    <property type="entry name" value="Doxgns_DODA"/>
    <property type="match status" value="1"/>
</dbReference>
<reference evidence="7" key="1">
    <citation type="submission" date="2017-02" db="EMBL/GenBank/DDBJ databases">
        <authorList>
            <person name="Regsiter A."/>
            <person name="William W."/>
        </authorList>
    </citation>
    <scope>NUCLEOTIDE SEQUENCE</scope>
    <source>
        <strain evidence="7">BdmA 4</strain>
    </source>
</reference>
<dbReference type="AlphaFoldDB" id="A0A3P3XMD3"/>
<dbReference type="CDD" id="cd07363">
    <property type="entry name" value="45_DOPA_Dioxygenase"/>
    <property type="match status" value="1"/>
</dbReference>
<dbReference type="Pfam" id="PF02900">
    <property type="entry name" value="LigB"/>
    <property type="match status" value="1"/>
</dbReference>
<dbReference type="SUPFAM" id="SSF53213">
    <property type="entry name" value="LigB-like"/>
    <property type="match status" value="1"/>
</dbReference>
<name>A0A3P3XMD3_9SPIR</name>
<evidence type="ECO:0000313" key="7">
    <source>
        <dbReference type="EMBL" id="SLM17467.1"/>
    </source>
</evidence>
<dbReference type="InterPro" id="IPR014436">
    <property type="entry name" value="Extradiol_dOase_DODA"/>
</dbReference>
<comment type="cofactor">
    <cofactor evidence="1">
        <name>Zn(2+)</name>
        <dbReference type="ChEBI" id="CHEBI:29105"/>
    </cofactor>
</comment>
<evidence type="ECO:0000256" key="4">
    <source>
        <dbReference type="ARBA" id="ARBA00022833"/>
    </source>
</evidence>
<dbReference type="InterPro" id="IPR004183">
    <property type="entry name" value="Xdiol_dOase_suB"/>
</dbReference>
<dbReference type="Gene3D" id="3.40.830.10">
    <property type="entry name" value="LigB-like"/>
    <property type="match status" value="1"/>
</dbReference>
<keyword evidence="7" id="KW-0223">Dioxygenase</keyword>
<dbReference type="GO" id="GO:0008270">
    <property type="term" value="F:zinc ion binding"/>
    <property type="evidence" value="ECO:0007669"/>
    <property type="project" value="InterPro"/>
</dbReference>
<dbReference type="GO" id="GO:0016702">
    <property type="term" value="F:oxidoreductase activity, acting on single donors with incorporation of molecular oxygen, incorporation of two atoms of oxygen"/>
    <property type="evidence" value="ECO:0007669"/>
    <property type="project" value="UniProtKB-ARBA"/>
</dbReference>
<evidence type="ECO:0000256" key="3">
    <source>
        <dbReference type="ARBA" id="ARBA00022723"/>
    </source>
</evidence>
<sequence>MAEIEKNDGAAQIVYFSHGGGPLPILGDPGHRSMVRFMEALPAKLRKPDAILVISAHWEAHEVTLTGGESPPLIYDYYGFPEEAYDITYPAPGQPGLVELIAGLLQKSGIPSRVDKNRGFDHGMFIPLKLMYPDALIPTVQMSLLHSLDPSSHLKLGRALRPLLEKNILVIGSGFSFHNLGAFSWRGEAATDTKNDAFQNWLIDLCTGDLSESDREHSLEYWEEAPSARYCHPREEHLLPLHVCAGMANRPARVIFDDFILGKRAVAFQW</sequence>
<keyword evidence="4" id="KW-0862">Zinc</keyword>
<organism evidence="7">
    <name type="scientific">uncultured spirochete</name>
    <dbReference type="NCBI Taxonomy" id="156406"/>
    <lineage>
        <taxon>Bacteria</taxon>
        <taxon>Pseudomonadati</taxon>
        <taxon>Spirochaetota</taxon>
        <taxon>Spirochaetia</taxon>
        <taxon>Spirochaetales</taxon>
        <taxon>environmental samples</taxon>
    </lineage>
</organism>
<dbReference type="PANTHER" id="PTHR30096:SF0">
    <property type="entry name" value="4,5-DOPA DIOXYGENASE EXTRADIOL-LIKE PROTEIN"/>
    <property type="match status" value="1"/>
</dbReference>
<comment type="similarity">
    <text evidence="2">Belongs to the DODA-type extradiol aromatic ring-opening dioxygenase family.</text>
</comment>
<dbReference type="GO" id="GO:0008198">
    <property type="term" value="F:ferrous iron binding"/>
    <property type="evidence" value="ECO:0007669"/>
    <property type="project" value="InterPro"/>
</dbReference>
<keyword evidence="3" id="KW-0479">Metal-binding</keyword>
<dbReference type="EMBL" id="FWDO01000004">
    <property type="protein sequence ID" value="SLM17467.1"/>
    <property type="molecule type" value="Genomic_DNA"/>
</dbReference>
<evidence type="ECO:0000259" key="6">
    <source>
        <dbReference type="Pfam" id="PF02900"/>
    </source>
</evidence>
<evidence type="ECO:0000256" key="5">
    <source>
        <dbReference type="ARBA" id="ARBA00023002"/>
    </source>
</evidence>
<gene>
    <name evidence="7" type="primary">ygiD (H</name>
    <name evidence="7" type="ORF">SPIRO4BDMA_40036</name>
</gene>
<accession>A0A3P3XMD3</accession>